<feature type="chain" id="PRO_5015393231" evidence="2">
    <location>
        <begin position="20"/>
        <end position="427"/>
    </location>
</feature>
<protein>
    <submittedName>
        <fullName evidence="3">Outer membrane efflux protein</fullName>
    </submittedName>
</protein>
<evidence type="ECO:0000256" key="1">
    <source>
        <dbReference type="SAM" id="Coils"/>
    </source>
</evidence>
<dbReference type="GO" id="GO:0015562">
    <property type="term" value="F:efflux transmembrane transporter activity"/>
    <property type="evidence" value="ECO:0007669"/>
    <property type="project" value="InterPro"/>
</dbReference>
<reference evidence="3 4" key="1">
    <citation type="submission" date="2018-03" db="EMBL/GenBank/DDBJ databases">
        <title>Draft Genome Sequences of the Obligatory Marine Myxobacteria Enhygromyxa salina SWB005.</title>
        <authorList>
            <person name="Poehlein A."/>
            <person name="Moghaddam J.A."/>
            <person name="Harms H."/>
            <person name="Alanjari M."/>
            <person name="Koenig G.M."/>
            <person name="Daniel R."/>
            <person name="Schaeberle T.F."/>
        </authorList>
    </citation>
    <scope>NUCLEOTIDE SEQUENCE [LARGE SCALE GENOMIC DNA]</scope>
    <source>
        <strain evidence="3 4">SWB005</strain>
    </source>
</reference>
<dbReference type="EMBL" id="PVNK01000263">
    <property type="protein sequence ID" value="PRP90885.1"/>
    <property type="molecule type" value="Genomic_DNA"/>
</dbReference>
<name>A0A2S9XDF1_9BACT</name>
<feature type="signal peptide" evidence="2">
    <location>
        <begin position="1"/>
        <end position="19"/>
    </location>
</feature>
<dbReference type="Proteomes" id="UP000237968">
    <property type="component" value="Unassembled WGS sequence"/>
</dbReference>
<comment type="caution">
    <text evidence="3">The sequence shown here is derived from an EMBL/GenBank/DDBJ whole genome shotgun (WGS) entry which is preliminary data.</text>
</comment>
<keyword evidence="4" id="KW-1185">Reference proteome</keyword>
<dbReference type="OrthoDB" id="5496587at2"/>
<accession>A0A2S9XDF1</accession>
<proteinExistence type="predicted"/>
<dbReference type="RefSeq" id="WP_106395149.1">
    <property type="nucleotide sequence ID" value="NZ_PVNK01000263.1"/>
</dbReference>
<feature type="coiled-coil region" evidence="1">
    <location>
        <begin position="114"/>
        <end position="171"/>
    </location>
</feature>
<keyword evidence="1" id="KW-0175">Coiled coil</keyword>
<gene>
    <name evidence="3" type="ORF">ENSA5_59600</name>
</gene>
<dbReference type="AlphaFoldDB" id="A0A2S9XDF1"/>
<dbReference type="SUPFAM" id="SSF56954">
    <property type="entry name" value="Outer membrane efflux proteins (OEP)"/>
    <property type="match status" value="1"/>
</dbReference>
<sequence>MLTSTLVLALALSPPAAEANDDHRHGVAEIASAALSFDESLGATPDTARVRGLEESAERKRELDDAIPAVTAGPSVQVMPGARVHPSGARGFEIQITATQSWSLEGYGRKRIEAARAETEVLEVEARAQALDQRLAAAHAWIRVHAAELELELAQAEFAQLTELAQTLERAREAGVGTRSGVADARALVADAEGRIADLRGVIHDLGLVLARETGGDTSKPLRTRGDYPDIQLPSEAELRRQFAEVESLPPVAQQRLLARTERARAAEAKSARATRMNAGLSFQREATSDVVLFGVIGASIGVGGGARERGTAVAAARRAEAEAEAVALALQATLTTALHDLNHSQGVVEILAEHTLPAHVELVDSHAQALELGEGTLPELLRARARHSAVAREFAAARAEWVWARVQVWLYYEAFLSEQALGQEAK</sequence>
<organism evidence="3 4">
    <name type="scientific">Enhygromyxa salina</name>
    <dbReference type="NCBI Taxonomy" id="215803"/>
    <lineage>
        <taxon>Bacteria</taxon>
        <taxon>Pseudomonadati</taxon>
        <taxon>Myxococcota</taxon>
        <taxon>Polyangia</taxon>
        <taxon>Nannocystales</taxon>
        <taxon>Nannocystaceae</taxon>
        <taxon>Enhygromyxa</taxon>
    </lineage>
</organism>
<keyword evidence="2" id="KW-0732">Signal</keyword>
<dbReference type="Gene3D" id="1.20.1600.10">
    <property type="entry name" value="Outer membrane efflux proteins (OEP)"/>
    <property type="match status" value="1"/>
</dbReference>
<evidence type="ECO:0000313" key="4">
    <source>
        <dbReference type="Proteomes" id="UP000237968"/>
    </source>
</evidence>
<evidence type="ECO:0000313" key="3">
    <source>
        <dbReference type="EMBL" id="PRP90885.1"/>
    </source>
</evidence>
<evidence type="ECO:0000256" key="2">
    <source>
        <dbReference type="SAM" id="SignalP"/>
    </source>
</evidence>